<comment type="similarity">
    <text evidence="1">Belongs to the LysR transcriptional regulatory family.</text>
</comment>
<evidence type="ECO:0000256" key="3">
    <source>
        <dbReference type="ARBA" id="ARBA00023125"/>
    </source>
</evidence>
<reference evidence="6 7" key="1">
    <citation type="submission" date="2021-08" db="EMBL/GenBank/DDBJ databases">
        <authorList>
            <person name="Peeters C."/>
        </authorList>
    </citation>
    <scope>NUCLEOTIDE SEQUENCE [LARGE SCALE GENOMIC DNA]</scope>
    <source>
        <strain evidence="6 7">LMG 21510</strain>
    </source>
</reference>
<dbReference type="InterPro" id="IPR036388">
    <property type="entry name" value="WH-like_DNA-bd_sf"/>
</dbReference>
<dbReference type="InterPro" id="IPR005119">
    <property type="entry name" value="LysR_subst-bd"/>
</dbReference>
<keyword evidence="3" id="KW-0238">DNA-binding</keyword>
<dbReference type="SUPFAM" id="SSF46785">
    <property type="entry name" value="Winged helix' DNA-binding domain"/>
    <property type="match status" value="1"/>
</dbReference>
<organism evidence="6 7">
    <name type="scientific">Cupriavidus respiraculi</name>
    <dbReference type="NCBI Taxonomy" id="195930"/>
    <lineage>
        <taxon>Bacteria</taxon>
        <taxon>Pseudomonadati</taxon>
        <taxon>Pseudomonadota</taxon>
        <taxon>Betaproteobacteria</taxon>
        <taxon>Burkholderiales</taxon>
        <taxon>Burkholderiaceae</taxon>
        <taxon>Cupriavidus</taxon>
    </lineage>
</organism>
<dbReference type="PROSITE" id="PS50931">
    <property type="entry name" value="HTH_LYSR"/>
    <property type="match status" value="1"/>
</dbReference>
<comment type="caution">
    <text evidence="6">The sequence shown here is derived from an EMBL/GenBank/DDBJ whole genome shotgun (WGS) entry which is preliminary data.</text>
</comment>
<evidence type="ECO:0000256" key="4">
    <source>
        <dbReference type="ARBA" id="ARBA00023163"/>
    </source>
</evidence>
<evidence type="ECO:0000256" key="1">
    <source>
        <dbReference type="ARBA" id="ARBA00009437"/>
    </source>
</evidence>
<dbReference type="Gene3D" id="3.40.190.290">
    <property type="match status" value="1"/>
</dbReference>
<dbReference type="Proteomes" id="UP000721236">
    <property type="component" value="Unassembled WGS sequence"/>
</dbReference>
<sequence length="310" mass="32738">MDAADLKYFETVARLGSMNKAATELHTVQSNVTGRIRALEGEIGVPLFVRHPRGVTLTPAGQRMLPYAGRIGNLLAEARRAALDEGEPSGPLVLGTLETTAALRLSPALSRFALRYPTVDLSLITGTTSSLTTRVLDGQLDAAFVAGPVTHAELHGEPIFREELVLVTPDNIRSIDAIGATANLKTIVFRVGCSYRQRLETVLSGMGLVLARTLEFGSLDTILACVAGGVGVTLLPRGVVESSGQRHAVRIHALPPDMAGVDTLLIRRYDAYPSSAMLAFIRALGESALASADAPSRDHSAPSAVPGTRG</sequence>
<protein>
    <submittedName>
        <fullName evidence="6">HTH-type transcriptional regulator GltR</fullName>
    </submittedName>
</protein>
<evidence type="ECO:0000313" key="6">
    <source>
        <dbReference type="EMBL" id="CAG9168006.1"/>
    </source>
</evidence>
<gene>
    <name evidence="6" type="primary">gltR_1</name>
    <name evidence="6" type="ORF">LMG21510_00927</name>
</gene>
<dbReference type="PRINTS" id="PR00039">
    <property type="entry name" value="HTHLYSR"/>
</dbReference>
<accession>A0ABM8WKT9</accession>
<dbReference type="PANTHER" id="PTHR30126">
    <property type="entry name" value="HTH-TYPE TRANSCRIPTIONAL REGULATOR"/>
    <property type="match status" value="1"/>
</dbReference>
<dbReference type="Pfam" id="PF03466">
    <property type="entry name" value="LysR_substrate"/>
    <property type="match status" value="1"/>
</dbReference>
<dbReference type="Pfam" id="PF00126">
    <property type="entry name" value="HTH_1"/>
    <property type="match status" value="1"/>
</dbReference>
<evidence type="ECO:0000256" key="2">
    <source>
        <dbReference type="ARBA" id="ARBA00023015"/>
    </source>
</evidence>
<evidence type="ECO:0000313" key="7">
    <source>
        <dbReference type="Proteomes" id="UP000721236"/>
    </source>
</evidence>
<dbReference type="PANTHER" id="PTHR30126:SF40">
    <property type="entry name" value="HTH-TYPE TRANSCRIPTIONAL REGULATOR GLTR"/>
    <property type="match status" value="1"/>
</dbReference>
<dbReference type="SUPFAM" id="SSF53850">
    <property type="entry name" value="Periplasmic binding protein-like II"/>
    <property type="match status" value="1"/>
</dbReference>
<dbReference type="Gene3D" id="1.10.10.10">
    <property type="entry name" value="Winged helix-like DNA-binding domain superfamily/Winged helix DNA-binding domain"/>
    <property type="match status" value="1"/>
</dbReference>
<keyword evidence="4" id="KW-0804">Transcription</keyword>
<dbReference type="InterPro" id="IPR036390">
    <property type="entry name" value="WH_DNA-bd_sf"/>
</dbReference>
<dbReference type="CDD" id="cd08442">
    <property type="entry name" value="PBP2_YofA_SoxR_like"/>
    <property type="match status" value="1"/>
</dbReference>
<proteinExistence type="inferred from homology"/>
<keyword evidence="2" id="KW-0805">Transcription regulation</keyword>
<keyword evidence="7" id="KW-1185">Reference proteome</keyword>
<feature type="domain" description="HTH lysR-type" evidence="5">
    <location>
        <begin position="1"/>
        <end position="58"/>
    </location>
</feature>
<name>A0ABM8WKT9_9BURK</name>
<dbReference type="InterPro" id="IPR000847">
    <property type="entry name" value="LysR_HTH_N"/>
</dbReference>
<evidence type="ECO:0000259" key="5">
    <source>
        <dbReference type="PROSITE" id="PS50931"/>
    </source>
</evidence>
<dbReference type="EMBL" id="CAJZAH010000001">
    <property type="protein sequence ID" value="CAG9168006.1"/>
    <property type="molecule type" value="Genomic_DNA"/>
</dbReference>